<dbReference type="CDD" id="cd00112">
    <property type="entry name" value="LDLa"/>
    <property type="match status" value="3"/>
</dbReference>
<feature type="disulfide bond" evidence="8">
    <location>
        <begin position="165"/>
        <end position="180"/>
    </location>
</feature>
<dbReference type="PRINTS" id="PR00261">
    <property type="entry name" value="LDLRECEPTOR"/>
</dbReference>
<keyword evidence="5" id="KW-1133">Transmembrane helix</keyword>
<keyword evidence="6" id="KW-0472">Membrane</keyword>
<dbReference type="PANTHER" id="PTHR24270">
    <property type="entry name" value="LOW-DENSITY LIPOPROTEIN RECEPTOR-RELATED"/>
    <property type="match status" value="1"/>
</dbReference>
<dbReference type="AlphaFoldDB" id="A0A2T7P185"/>
<evidence type="ECO:0000256" key="6">
    <source>
        <dbReference type="ARBA" id="ARBA00023136"/>
    </source>
</evidence>
<keyword evidence="3" id="KW-0812">Transmembrane</keyword>
<accession>A0A2T7P185</accession>
<dbReference type="OrthoDB" id="10035376at2759"/>
<comment type="caution">
    <text evidence="9">The sequence shown here is derived from an EMBL/GenBank/DDBJ whole genome shotgun (WGS) entry which is preliminary data.</text>
</comment>
<dbReference type="Gene3D" id="4.10.400.10">
    <property type="entry name" value="Low-density Lipoprotein Receptor"/>
    <property type="match status" value="3"/>
</dbReference>
<keyword evidence="4" id="KW-0677">Repeat</keyword>
<comment type="caution">
    <text evidence="8">Lacks conserved residue(s) required for the propagation of feature annotation.</text>
</comment>
<dbReference type="GO" id="GO:0005886">
    <property type="term" value="C:plasma membrane"/>
    <property type="evidence" value="ECO:0007669"/>
    <property type="project" value="TreeGrafter"/>
</dbReference>
<feature type="disulfide bond" evidence="8">
    <location>
        <begin position="297"/>
        <end position="309"/>
    </location>
</feature>
<keyword evidence="7 8" id="KW-1015">Disulfide bond</keyword>
<evidence type="ECO:0000313" key="9">
    <source>
        <dbReference type="EMBL" id="PVD27173.1"/>
    </source>
</evidence>
<evidence type="ECO:0000256" key="5">
    <source>
        <dbReference type="ARBA" id="ARBA00022989"/>
    </source>
</evidence>
<dbReference type="SUPFAM" id="SSF57424">
    <property type="entry name" value="LDL receptor-like module"/>
    <property type="match status" value="4"/>
</dbReference>
<feature type="disulfide bond" evidence="8">
    <location>
        <begin position="316"/>
        <end position="331"/>
    </location>
</feature>
<comment type="subcellular location">
    <subcellularLocation>
        <location evidence="2">Endomembrane system</location>
    </subcellularLocation>
    <subcellularLocation>
        <location evidence="1">Membrane</location>
        <topology evidence="1">Single-pass membrane protein</topology>
    </subcellularLocation>
</comment>
<protein>
    <submittedName>
        <fullName evidence="9">Uncharacterized protein</fullName>
    </submittedName>
</protein>
<dbReference type="SMART" id="SM00192">
    <property type="entry name" value="LDLa"/>
    <property type="match status" value="4"/>
</dbReference>
<feature type="disulfide bond" evidence="8">
    <location>
        <begin position="277"/>
        <end position="292"/>
    </location>
</feature>
<dbReference type="InterPro" id="IPR050685">
    <property type="entry name" value="LDLR"/>
</dbReference>
<evidence type="ECO:0000256" key="1">
    <source>
        <dbReference type="ARBA" id="ARBA00004167"/>
    </source>
</evidence>
<organism evidence="9 10">
    <name type="scientific">Pomacea canaliculata</name>
    <name type="common">Golden apple snail</name>
    <dbReference type="NCBI Taxonomy" id="400727"/>
    <lineage>
        <taxon>Eukaryota</taxon>
        <taxon>Metazoa</taxon>
        <taxon>Spiralia</taxon>
        <taxon>Lophotrochozoa</taxon>
        <taxon>Mollusca</taxon>
        <taxon>Gastropoda</taxon>
        <taxon>Caenogastropoda</taxon>
        <taxon>Architaenioglossa</taxon>
        <taxon>Ampullarioidea</taxon>
        <taxon>Ampullariidae</taxon>
        <taxon>Pomacea</taxon>
    </lineage>
</organism>
<proteinExistence type="predicted"/>
<sequence>MIGLRPSRTDWPKYYKYALTWADGTVSYETNTTQEYFKELSRRVCGVYTYVRPMRVILVECVNSVINNTICEYFVHQQVTMQDQIIFPDILDPMTLWKRLENVSVVQCPGGHVTHTFSLCDVKSFCGRTKLSASCMTRNSVGISVETEMFVCDDHLAILPYTLVCDFRPDCLDGSDENFCQHDSKCQEFTCRNGQCIPNTYYCDLYKDCWDGSDEDCLSDFIYEYPPKQRLFAPAVVYFDGQGEFYQIPISSSEPCPQTHFRCAGESAYCLPVYVRCNGVYDCPSHEDEEDCQRYTCPGFYRCRGSSVCVHPDNVCDGWPQCPQHDDEAFCGLRCPDACFCQGLAFVCERSFIAKDYPEMRYLDASGSTMTLYDVISNSYLVWLSLASCSLTNVDYSELPNLQDRVDHALVFTD</sequence>
<name>A0A2T7P185_POMCA</name>
<evidence type="ECO:0000256" key="2">
    <source>
        <dbReference type="ARBA" id="ARBA00004308"/>
    </source>
</evidence>
<reference evidence="9 10" key="1">
    <citation type="submission" date="2018-04" db="EMBL/GenBank/DDBJ databases">
        <title>The genome of golden apple snail Pomacea canaliculata provides insight into stress tolerance and invasive adaptation.</title>
        <authorList>
            <person name="Liu C."/>
            <person name="Liu B."/>
            <person name="Ren Y."/>
            <person name="Zhang Y."/>
            <person name="Wang H."/>
            <person name="Li S."/>
            <person name="Jiang F."/>
            <person name="Yin L."/>
            <person name="Zhang G."/>
            <person name="Qian W."/>
            <person name="Fan W."/>
        </authorList>
    </citation>
    <scope>NUCLEOTIDE SEQUENCE [LARGE SCALE GENOMIC DNA]</scope>
    <source>
        <strain evidence="9">SZHN2017</strain>
        <tissue evidence="9">Muscle</tissue>
    </source>
</reference>
<evidence type="ECO:0000256" key="8">
    <source>
        <dbReference type="PROSITE-ProRule" id="PRU00124"/>
    </source>
</evidence>
<dbReference type="PANTHER" id="PTHR24270:SF62">
    <property type="entry name" value="LOW-DENSITY LIPOPROTEIN RECEPTOR-RELATED PROTEIN 2"/>
    <property type="match status" value="1"/>
</dbReference>
<dbReference type="Proteomes" id="UP000245119">
    <property type="component" value="Linkage Group LG7"/>
</dbReference>
<evidence type="ECO:0000313" key="10">
    <source>
        <dbReference type="Proteomes" id="UP000245119"/>
    </source>
</evidence>
<feature type="disulfide bond" evidence="8">
    <location>
        <begin position="191"/>
        <end position="209"/>
    </location>
</feature>
<dbReference type="InterPro" id="IPR002172">
    <property type="entry name" value="LDrepeatLR_classA_rpt"/>
</dbReference>
<dbReference type="InterPro" id="IPR036055">
    <property type="entry name" value="LDL_receptor-like_sf"/>
</dbReference>
<dbReference type="Pfam" id="PF00057">
    <property type="entry name" value="Ldl_recept_a"/>
    <property type="match status" value="2"/>
</dbReference>
<evidence type="ECO:0000256" key="4">
    <source>
        <dbReference type="ARBA" id="ARBA00022737"/>
    </source>
</evidence>
<dbReference type="GO" id="GO:0016192">
    <property type="term" value="P:vesicle-mediated transport"/>
    <property type="evidence" value="ECO:0007669"/>
    <property type="project" value="UniProtKB-ARBA"/>
</dbReference>
<dbReference type="PROSITE" id="PS01209">
    <property type="entry name" value="LDLRA_1"/>
    <property type="match status" value="1"/>
</dbReference>
<evidence type="ECO:0000256" key="7">
    <source>
        <dbReference type="ARBA" id="ARBA00023157"/>
    </source>
</evidence>
<dbReference type="InterPro" id="IPR023415">
    <property type="entry name" value="LDLR_class-A_CS"/>
</dbReference>
<dbReference type="EMBL" id="PZQS01000007">
    <property type="protein sequence ID" value="PVD27173.1"/>
    <property type="molecule type" value="Genomic_DNA"/>
</dbReference>
<dbReference type="GO" id="GO:0012505">
    <property type="term" value="C:endomembrane system"/>
    <property type="evidence" value="ECO:0007669"/>
    <property type="project" value="UniProtKB-SubCell"/>
</dbReference>
<gene>
    <name evidence="9" type="ORF">C0Q70_12327</name>
</gene>
<evidence type="ECO:0000256" key="3">
    <source>
        <dbReference type="ARBA" id="ARBA00022692"/>
    </source>
</evidence>
<dbReference type="PROSITE" id="PS50068">
    <property type="entry name" value="LDLRA_2"/>
    <property type="match status" value="4"/>
</dbReference>
<keyword evidence="10" id="KW-1185">Reference proteome</keyword>
<dbReference type="STRING" id="400727.A0A2T7P185"/>